<reference evidence="2 3" key="1">
    <citation type="journal article" date="2014" name="Curr. Microbiol.">
        <title>Spirosoma radiotolerans sp. nov., a gamma-radiation-resistant bacterium isolated from gamma ray-irradiated soil.</title>
        <authorList>
            <person name="Lee J.J."/>
            <person name="Srinivasan S."/>
            <person name="Lim S."/>
            <person name="Joe M."/>
            <person name="Im S."/>
            <person name="Bae S.I."/>
            <person name="Park K.R."/>
            <person name="Han J.H."/>
            <person name="Park S.H."/>
            <person name="Joo B.M."/>
            <person name="Park S.J."/>
            <person name="Kim M.K."/>
        </authorList>
    </citation>
    <scope>NUCLEOTIDE SEQUENCE [LARGE SCALE GENOMIC DNA]</scope>
    <source>
        <strain evidence="2 3">DG5A</strain>
    </source>
</reference>
<dbReference type="PATRIC" id="fig|1379870.5.peg.354"/>
<feature type="transmembrane region" description="Helical" evidence="1">
    <location>
        <begin position="20"/>
        <end position="38"/>
    </location>
</feature>
<evidence type="ECO:0000313" key="3">
    <source>
        <dbReference type="Proteomes" id="UP000033054"/>
    </source>
</evidence>
<proteinExistence type="predicted"/>
<keyword evidence="3" id="KW-1185">Reference proteome</keyword>
<keyword evidence="1" id="KW-0812">Transmembrane</keyword>
<organism evidence="2 3">
    <name type="scientific">Spirosoma radiotolerans</name>
    <dbReference type="NCBI Taxonomy" id="1379870"/>
    <lineage>
        <taxon>Bacteria</taxon>
        <taxon>Pseudomonadati</taxon>
        <taxon>Bacteroidota</taxon>
        <taxon>Cytophagia</taxon>
        <taxon>Cytophagales</taxon>
        <taxon>Cytophagaceae</taxon>
        <taxon>Spirosoma</taxon>
    </lineage>
</organism>
<protein>
    <submittedName>
        <fullName evidence="2">Uncharacterized protein</fullName>
    </submittedName>
</protein>
<accession>A0A0E3V5N9</accession>
<dbReference type="KEGG" id="srd:SD10_01615"/>
<evidence type="ECO:0000313" key="2">
    <source>
        <dbReference type="EMBL" id="AKD53791.1"/>
    </source>
</evidence>
<keyword evidence="1" id="KW-1133">Transmembrane helix</keyword>
<dbReference type="OrthoDB" id="1496012at2"/>
<evidence type="ECO:0000256" key="1">
    <source>
        <dbReference type="SAM" id="Phobius"/>
    </source>
</evidence>
<dbReference type="RefSeq" id="WP_046375382.1">
    <property type="nucleotide sequence ID" value="NZ_CP010429.1"/>
</dbReference>
<dbReference type="Proteomes" id="UP000033054">
    <property type="component" value="Chromosome"/>
</dbReference>
<dbReference type="AlphaFoldDB" id="A0A0E3V5N9"/>
<dbReference type="HOGENOM" id="CLU_1412950_0_0_10"/>
<dbReference type="EMBL" id="CP010429">
    <property type="protein sequence ID" value="AKD53791.1"/>
    <property type="molecule type" value="Genomic_DNA"/>
</dbReference>
<name>A0A0E3V5N9_9BACT</name>
<keyword evidence="1" id="KW-0472">Membrane</keyword>
<sequence>MLPSLGAAGTMYLKDYIDLLLKALTFLVTAGLAFKAIHEYIRAQRWKRFEFLGQQIKDFSTDIQVRKVTTMLDWDKGQIELFPGRSEDKFFTVDEAMVTASLYPLGSGINGEGFSDEEAKVRELFDAFFDKLTMFGIYIKSGLVAKQDLKPYIYYWLEMLADPSKRGQEFVNNVYGFLETYGYNIVLELLDEYGFTRPNQIIPKPKV</sequence>
<dbReference type="STRING" id="1379870.SD10_01615"/>
<gene>
    <name evidence="2" type="ORF">SD10_01615</name>
</gene>